<dbReference type="GO" id="GO:0005737">
    <property type="term" value="C:cytoplasm"/>
    <property type="evidence" value="ECO:0007669"/>
    <property type="project" value="TreeGrafter"/>
</dbReference>
<dbReference type="SUPFAM" id="SSF56529">
    <property type="entry name" value="FAH"/>
    <property type="match status" value="1"/>
</dbReference>
<sequence>MPATSGPTDPDSDPTMLDTATIDQLARRLHDAERERKQIRQISLDHPDITIDDAYAIQRAWVALKLAEGRTLKGHKIGLTSKAMQNTSQIDEPDYGALLDDMFFDDGGTIPTGRFIVPRVEVELAFVLGKRLSGPDCTIFDVYDAVDYVVPALEIIDARSQSIDPDTQRPRKVFDTIADNAANAGVVIGGRPVKPQDVDLRWVAAIMSRNGVVEETGVAAGVLNHPANGVAWLANRLSRFDVALEPGQIVLGGSFTRPCAARPGDTFSVDYGPLGTIQCYFG</sequence>
<dbReference type="InterPro" id="IPR011234">
    <property type="entry name" value="Fumarylacetoacetase-like_C"/>
</dbReference>
<dbReference type="EMBL" id="CABVPP010000001">
    <property type="protein sequence ID" value="VWB04687.1"/>
    <property type="molecule type" value="Genomic_DNA"/>
</dbReference>
<evidence type="ECO:0000256" key="1">
    <source>
        <dbReference type="ARBA" id="ARBA00023239"/>
    </source>
</evidence>
<evidence type="ECO:0000313" key="3">
    <source>
        <dbReference type="EMBL" id="VWB04687.1"/>
    </source>
</evidence>
<dbReference type="InterPro" id="IPR012690">
    <property type="entry name" value="HpcG"/>
</dbReference>
<name>A0A6P2GLV3_9BURK</name>
<proteinExistence type="predicted"/>
<dbReference type="GO" id="GO:0018817">
    <property type="term" value="F:2-oxo-hept-3-ene-1,7-dioate hydratase activity"/>
    <property type="evidence" value="ECO:0007669"/>
    <property type="project" value="InterPro"/>
</dbReference>
<dbReference type="Pfam" id="PF01557">
    <property type="entry name" value="FAA_hydrolase"/>
    <property type="match status" value="1"/>
</dbReference>
<dbReference type="GO" id="GO:0019628">
    <property type="term" value="P:urate catabolic process"/>
    <property type="evidence" value="ECO:0007669"/>
    <property type="project" value="UniProtKB-UniPathway"/>
</dbReference>
<dbReference type="AlphaFoldDB" id="A0A6P2GLV3"/>
<gene>
    <name evidence="3" type="ORF">BPS26883_00005</name>
</gene>
<dbReference type="InterPro" id="IPR036663">
    <property type="entry name" value="Fumarylacetoacetase_C_sf"/>
</dbReference>
<dbReference type="InterPro" id="IPR050772">
    <property type="entry name" value="Hydratase-Decarb/MhpD_sf"/>
</dbReference>
<dbReference type="GO" id="GO:0008684">
    <property type="term" value="F:2-oxopent-4-enoate hydratase activity"/>
    <property type="evidence" value="ECO:0007669"/>
    <property type="project" value="TreeGrafter"/>
</dbReference>
<dbReference type="Gene3D" id="3.90.850.10">
    <property type="entry name" value="Fumarylacetoacetase-like, C-terminal domain"/>
    <property type="match status" value="1"/>
</dbReference>
<organism evidence="3 4">
    <name type="scientific">Burkholderia pseudomultivorans</name>
    <dbReference type="NCBI Taxonomy" id="1207504"/>
    <lineage>
        <taxon>Bacteria</taxon>
        <taxon>Pseudomonadati</taxon>
        <taxon>Pseudomonadota</taxon>
        <taxon>Betaproteobacteria</taxon>
        <taxon>Burkholderiales</taxon>
        <taxon>Burkholderiaceae</taxon>
        <taxon>Burkholderia</taxon>
        <taxon>Burkholderia cepacia complex</taxon>
    </lineage>
</organism>
<accession>A0A6P2GLV3</accession>
<evidence type="ECO:0000313" key="4">
    <source>
        <dbReference type="Proteomes" id="UP000494162"/>
    </source>
</evidence>
<dbReference type="PANTHER" id="PTHR30143:SF0">
    <property type="entry name" value="2-KETO-4-PENTENOATE HYDRATASE"/>
    <property type="match status" value="1"/>
</dbReference>
<evidence type="ECO:0000259" key="2">
    <source>
        <dbReference type="Pfam" id="PF01557"/>
    </source>
</evidence>
<dbReference type="PANTHER" id="PTHR30143">
    <property type="entry name" value="ACID HYDRATASE"/>
    <property type="match status" value="1"/>
</dbReference>
<dbReference type="FunFam" id="3.90.850.10:FF:000001">
    <property type="entry name" value="2-oxo-hepta-3-ene-1,7-dioic acid hydratase"/>
    <property type="match status" value="1"/>
</dbReference>
<dbReference type="Proteomes" id="UP000494162">
    <property type="component" value="Unassembled WGS sequence"/>
</dbReference>
<dbReference type="UniPathway" id="UPA00394"/>
<reference evidence="3 4" key="1">
    <citation type="submission" date="2019-09" db="EMBL/GenBank/DDBJ databases">
        <authorList>
            <person name="Depoorter E."/>
        </authorList>
    </citation>
    <scope>NUCLEOTIDE SEQUENCE [LARGE SCALE GENOMIC DNA]</scope>
    <source>
        <strain evidence="3">LMG 26883</strain>
    </source>
</reference>
<feature type="domain" description="Fumarylacetoacetase-like C-terminal" evidence="2">
    <location>
        <begin position="105"/>
        <end position="278"/>
    </location>
</feature>
<protein>
    <submittedName>
        <fullName evidence="3">2-oxo-hept-3-ene-1,7-dioate hydratase</fullName>
    </submittedName>
</protein>
<keyword evidence="1" id="KW-0456">Lyase</keyword>
<dbReference type="NCBIfam" id="TIGR02312">
    <property type="entry name" value="HpaH"/>
    <property type="match status" value="1"/>
</dbReference>